<protein>
    <recommendedName>
        <fullName evidence="1">Insertion element IS150 protein InsJ-like helix-turn-helix domain-containing protein</fullName>
    </recommendedName>
</protein>
<dbReference type="AlphaFoldDB" id="A0A1W6N353"/>
<feature type="domain" description="Insertion element IS150 protein InsJ-like helix-turn-helix" evidence="1">
    <location>
        <begin position="23"/>
        <end position="63"/>
    </location>
</feature>
<keyword evidence="3" id="KW-1185">Reference proteome</keyword>
<organism evidence="2 3">
    <name type="scientific">Candidatus Nucleicultrix amoebiphila FS5</name>
    <dbReference type="NCBI Taxonomy" id="1414854"/>
    <lineage>
        <taxon>Bacteria</taxon>
        <taxon>Pseudomonadati</taxon>
        <taxon>Pseudomonadota</taxon>
        <taxon>Alphaproteobacteria</taxon>
        <taxon>Holosporales</taxon>
        <taxon>Candidatus Nucleicultricaceae</taxon>
        <taxon>Candidatus Nucleicultrix</taxon>
    </lineage>
</organism>
<dbReference type="Pfam" id="PF13518">
    <property type="entry name" value="HTH_28"/>
    <property type="match status" value="1"/>
</dbReference>
<dbReference type="KEGG" id="naf:GQ61_01945"/>
<dbReference type="RefSeq" id="WP_198157373.1">
    <property type="nucleotide sequence ID" value="NZ_CP008743.1"/>
</dbReference>
<reference evidence="2 3" key="1">
    <citation type="submission" date="2014-06" db="EMBL/GenBank/DDBJ databases">
        <title>The genome of the endonuclear symbiont Nucleicultrix amoebiphila.</title>
        <authorList>
            <person name="Schulz F."/>
            <person name="Horn M."/>
        </authorList>
    </citation>
    <scope>NUCLEOTIDE SEQUENCE [LARGE SCALE GENOMIC DNA]</scope>
    <source>
        <strain evidence="2 3">FS5</strain>
    </source>
</reference>
<dbReference type="SUPFAM" id="SSF46689">
    <property type="entry name" value="Homeodomain-like"/>
    <property type="match status" value="1"/>
</dbReference>
<evidence type="ECO:0000313" key="3">
    <source>
        <dbReference type="Proteomes" id="UP000237351"/>
    </source>
</evidence>
<name>A0A1W6N353_9PROT</name>
<proteinExistence type="predicted"/>
<dbReference type="InterPro" id="IPR009057">
    <property type="entry name" value="Homeodomain-like_sf"/>
</dbReference>
<gene>
    <name evidence="2" type="ORF">GQ61_01945</name>
</gene>
<evidence type="ECO:0000259" key="1">
    <source>
        <dbReference type="Pfam" id="PF13518"/>
    </source>
</evidence>
<dbReference type="InterPro" id="IPR055247">
    <property type="entry name" value="InsJ-like_HTH"/>
</dbReference>
<evidence type="ECO:0000313" key="2">
    <source>
        <dbReference type="EMBL" id="ARN84300.1"/>
    </source>
</evidence>
<dbReference type="EMBL" id="CP008743">
    <property type="protein sequence ID" value="ARN84300.1"/>
    <property type="molecule type" value="Genomic_DNA"/>
</dbReference>
<sequence length="83" mass="10001">MKREARIIEGVMRMKFEEIYDRFQKGRLTTQEAAELLGVSVSTFYRKRERYREEGFEGKYDRRLGKVSPHRAEDGEVRWVTKI</sequence>
<accession>A0A1W6N353</accession>
<dbReference type="Proteomes" id="UP000237351">
    <property type="component" value="Chromosome"/>
</dbReference>